<dbReference type="PANTHER" id="PTHR24286:SF234">
    <property type="entry name" value="CYTOCHROME P450 FAMILY PROTEIN, EXPRESSED"/>
    <property type="match status" value="1"/>
</dbReference>
<dbReference type="GO" id="GO:0016020">
    <property type="term" value="C:membrane"/>
    <property type="evidence" value="ECO:0007669"/>
    <property type="project" value="UniProtKB-SubCell"/>
</dbReference>
<dbReference type="InterPro" id="IPR036396">
    <property type="entry name" value="Cyt_P450_sf"/>
</dbReference>
<evidence type="ECO:0000256" key="14">
    <source>
        <dbReference type="SAM" id="Phobius"/>
    </source>
</evidence>
<comment type="similarity">
    <text evidence="3 13">Belongs to the cytochrome P450 family.</text>
</comment>
<keyword evidence="11 14" id="KW-0472">Membrane</keyword>
<dbReference type="FunFam" id="1.10.630.10:FF:000020">
    <property type="entry name" value="Cytochrome P450 family protein"/>
    <property type="match status" value="1"/>
</dbReference>
<dbReference type="Pfam" id="PF00067">
    <property type="entry name" value="p450"/>
    <property type="match status" value="1"/>
</dbReference>
<dbReference type="SUPFAM" id="SSF48264">
    <property type="entry name" value="Cytochrome P450"/>
    <property type="match status" value="1"/>
</dbReference>
<dbReference type="Gene3D" id="1.10.630.10">
    <property type="entry name" value="Cytochrome P450"/>
    <property type="match status" value="1"/>
</dbReference>
<evidence type="ECO:0000256" key="9">
    <source>
        <dbReference type="ARBA" id="ARBA00023004"/>
    </source>
</evidence>
<reference evidence="15 16" key="1">
    <citation type="submission" date="2018-04" db="EMBL/GenBank/DDBJ databases">
        <title>WGS assembly of Panicum hallii var. hallii HAL2.</title>
        <authorList>
            <person name="Lovell J."/>
            <person name="Jenkins J."/>
            <person name="Lowry D."/>
            <person name="Mamidi S."/>
            <person name="Sreedasyam A."/>
            <person name="Weng X."/>
            <person name="Barry K."/>
            <person name="Bonette J."/>
            <person name="Campitelli B."/>
            <person name="Daum C."/>
            <person name="Gordon S."/>
            <person name="Gould B."/>
            <person name="Lipzen A."/>
            <person name="MacQueen A."/>
            <person name="Palacio-Mejia J."/>
            <person name="Plott C."/>
            <person name="Shakirov E."/>
            <person name="Shu S."/>
            <person name="Yoshinaga Y."/>
            <person name="Zane M."/>
            <person name="Rokhsar D."/>
            <person name="Grimwood J."/>
            <person name="Schmutz J."/>
            <person name="Juenger T."/>
        </authorList>
    </citation>
    <scope>NUCLEOTIDE SEQUENCE [LARGE SCALE GENOMIC DNA]</scope>
    <source>
        <strain evidence="16">cv. HAL2</strain>
    </source>
</reference>
<name>A0A2T7D867_9POAL</name>
<evidence type="ECO:0008006" key="17">
    <source>
        <dbReference type="Google" id="ProtNLM"/>
    </source>
</evidence>
<dbReference type="InterPro" id="IPR002401">
    <property type="entry name" value="Cyt_P450_E_grp-I"/>
</dbReference>
<feature type="transmembrane region" description="Helical" evidence="14">
    <location>
        <begin position="7"/>
        <end position="28"/>
    </location>
</feature>
<dbReference type="PROSITE" id="PS00086">
    <property type="entry name" value="CYTOCHROME_P450"/>
    <property type="match status" value="1"/>
</dbReference>
<dbReference type="InterPro" id="IPR017972">
    <property type="entry name" value="Cyt_P450_CS"/>
</dbReference>
<dbReference type="InterPro" id="IPR001128">
    <property type="entry name" value="Cyt_P450"/>
</dbReference>
<feature type="binding site" description="axial binding residue" evidence="12">
    <location>
        <position position="432"/>
    </location>
    <ligand>
        <name>heme</name>
        <dbReference type="ChEBI" id="CHEBI:30413"/>
    </ligand>
    <ligandPart>
        <name>Fe</name>
        <dbReference type="ChEBI" id="CHEBI:18248"/>
    </ligandPart>
</feature>
<dbReference type="PANTHER" id="PTHR24286">
    <property type="entry name" value="CYTOCHROME P450 26"/>
    <property type="match status" value="1"/>
</dbReference>
<evidence type="ECO:0000256" key="12">
    <source>
        <dbReference type="PIRSR" id="PIRSR602401-1"/>
    </source>
</evidence>
<comment type="cofactor">
    <cofactor evidence="1 12">
        <name>heme</name>
        <dbReference type="ChEBI" id="CHEBI:30413"/>
    </cofactor>
</comment>
<keyword evidence="6 12" id="KW-0479">Metal-binding</keyword>
<dbReference type="Proteomes" id="UP000244336">
    <property type="component" value="Chromosome 6"/>
</dbReference>
<dbReference type="AlphaFoldDB" id="A0A2T7D867"/>
<keyword evidence="9 12" id="KW-0408">Iron</keyword>
<keyword evidence="5 14" id="KW-0812">Transmembrane</keyword>
<dbReference type="PRINTS" id="PR00463">
    <property type="entry name" value="EP450I"/>
</dbReference>
<evidence type="ECO:0000256" key="5">
    <source>
        <dbReference type="ARBA" id="ARBA00022692"/>
    </source>
</evidence>
<keyword evidence="8 13" id="KW-0560">Oxidoreductase</keyword>
<dbReference type="GO" id="GO:0005506">
    <property type="term" value="F:iron ion binding"/>
    <property type="evidence" value="ECO:0007669"/>
    <property type="project" value="InterPro"/>
</dbReference>
<evidence type="ECO:0000256" key="1">
    <source>
        <dbReference type="ARBA" id="ARBA00001971"/>
    </source>
</evidence>
<evidence type="ECO:0000256" key="3">
    <source>
        <dbReference type="ARBA" id="ARBA00010617"/>
    </source>
</evidence>
<protein>
    <recommendedName>
        <fullName evidence="17">Cytochrome P450</fullName>
    </recommendedName>
</protein>
<dbReference type="GO" id="GO:0020037">
    <property type="term" value="F:heme binding"/>
    <property type="evidence" value="ECO:0007669"/>
    <property type="project" value="InterPro"/>
</dbReference>
<accession>A0A2T7D867</accession>
<dbReference type="EMBL" id="CM009754">
    <property type="protein sequence ID" value="PUZ51776.1"/>
    <property type="molecule type" value="Genomic_DNA"/>
</dbReference>
<dbReference type="GO" id="GO:0016705">
    <property type="term" value="F:oxidoreductase activity, acting on paired donors, with incorporation or reduction of molecular oxygen"/>
    <property type="evidence" value="ECO:0007669"/>
    <property type="project" value="InterPro"/>
</dbReference>
<dbReference type="CDD" id="cd11043">
    <property type="entry name" value="CYP90-like"/>
    <property type="match status" value="1"/>
</dbReference>
<keyword evidence="7 14" id="KW-1133">Transmembrane helix</keyword>
<evidence type="ECO:0000256" key="7">
    <source>
        <dbReference type="ARBA" id="ARBA00022989"/>
    </source>
</evidence>
<dbReference type="GO" id="GO:0016132">
    <property type="term" value="P:brassinosteroid biosynthetic process"/>
    <property type="evidence" value="ECO:0007669"/>
    <property type="project" value="TreeGrafter"/>
</dbReference>
<evidence type="ECO:0000256" key="11">
    <source>
        <dbReference type="ARBA" id="ARBA00023136"/>
    </source>
</evidence>
<evidence type="ECO:0000256" key="2">
    <source>
        <dbReference type="ARBA" id="ARBA00004370"/>
    </source>
</evidence>
<evidence type="ECO:0000256" key="4">
    <source>
        <dbReference type="ARBA" id="ARBA00022617"/>
    </source>
</evidence>
<sequence length="484" mass="55081">MGSDQLGLQYAALCCATLMVGWLLHWVYRWVNPPCFVGKLPPGSMGFPVVGETFQLFKASPSIDIPSYYRDRLKRYGPVFKTNLVGQPLVVSLDPEFNRFIFQQEGKLFRSWYPETANNIFGKKSITTYSGTVHKFMRSFSSKLFGAESLKEVLIGELEDAMRQGFASWAARPSIEVKDSVADMIFDLVAKKMVSVEPVESRELRKNFEDFFQGMLCFPIYFPGTSFYKCMKGRKNVHKKLTGLLQDRLRTPGKKHGDLLDLLVEELGSEKPVIDEAFAIDALAALLFTSFATISATLTIGLKLLTDNPKVVETLKEEHEEILKQRGDKNSGFTWDEYKSLAFTTQVMNEINRMSNIAPGIFRKTLKDVQVNGYTIPAGWLVMISPMAVHLNPTLFEDPLKFNPWRWMTHDETKRSTQQRNFMPFGGGIRLCLGAEFSKLFISLFLHVLVTKYRWKEIKGGEVLRVAEMIIPQGYHIQLVPTTE</sequence>
<evidence type="ECO:0000256" key="6">
    <source>
        <dbReference type="ARBA" id="ARBA00022723"/>
    </source>
</evidence>
<evidence type="ECO:0000256" key="13">
    <source>
        <dbReference type="RuleBase" id="RU000461"/>
    </source>
</evidence>
<gene>
    <name evidence="15" type="ORF">GQ55_6G217000</name>
</gene>
<organism evidence="15 16">
    <name type="scientific">Panicum hallii var. hallii</name>
    <dbReference type="NCBI Taxonomy" id="1504633"/>
    <lineage>
        <taxon>Eukaryota</taxon>
        <taxon>Viridiplantae</taxon>
        <taxon>Streptophyta</taxon>
        <taxon>Embryophyta</taxon>
        <taxon>Tracheophyta</taxon>
        <taxon>Spermatophyta</taxon>
        <taxon>Magnoliopsida</taxon>
        <taxon>Liliopsida</taxon>
        <taxon>Poales</taxon>
        <taxon>Poaceae</taxon>
        <taxon>PACMAD clade</taxon>
        <taxon>Panicoideae</taxon>
        <taxon>Panicodae</taxon>
        <taxon>Paniceae</taxon>
        <taxon>Panicinae</taxon>
        <taxon>Panicum</taxon>
        <taxon>Panicum sect. Panicum</taxon>
    </lineage>
</organism>
<evidence type="ECO:0000256" key="10">
    <source>
        <dbReference type="ARBA" id="ARBA00023033"/>
    </source>
</evidence>
<keyword evidence="16" id="KW-1185">Reference proteome</keyword>
<dbReference type="Gramene" id="PUZ51776">
    <property type="protein sequence ID" value="PUZ51776"/>
    <property type="gene ID" value="GQ55_6G217000"/>
</dbReference>
<comment type="subcellular location">
    <subcellularLocation>
        <location evidence="2">Membrane</location>
    </subcellularLocation>
</comment>
<dbReference type="GO" id="GO:0004497">
    <property type="term" value="F:monooxygenase activity"/>
    <property type="evidence" value="ECO:0007669"/>
    <property type="project" value="UniProtKB-KW"/>
</dbReference>
<dbReference type="GO" id="GO:0010268">
    <property type="term" value="P:brassinosteroid homeostasis"/>
    <property type="evidence" value="ECO:0007669"/>
    <property type="project" value="TreeGrafter"/>
</dbReference>
<evidence type="ECO:0000256" key="8">
    <source>
        <dbReference type="ARBA" id="ARBA00023002"/>
    </source>
</evidence>
<keyword evidence="4 12" id="KW-0349">Heme</keyword>
<keyword evidence="10 13" id="KW-0503">Monooxygenase</keyword>
<evidence type="ECO:0000313" key="15">
    <source>
        <dbReference type="EMBL" id="PUZ51776.1"/>
    </source>
</evidence>
<evidence type="ECO:0000313" key="16">
    <source>
        <dbReference type="Proteomes" id="UP000244336"/>
    </source>
</evidence>
<dbReference type="OrthoDB" id="1372046at2759"/>
<proteinExistence type="inferred from homology"/>
<dbReference type="STRING" id="1504633.A0A2T7D867"/>
<dbReference type="GO" id="GO:0016125">
    <property type="term" value="P:sterol metabolic process"/>
    <property type="evidence" value="ECO:0007669"/>
    <property type="project" value="TreeGrafter"/>
</dbReference>